<evidence type="ECO:0000256" key="1">
    <source>
        <dbReference type="ARBA" id="ARBA00001946"/>
    </source>
</evidence>
<evidence type="ECO:0000256" key="4">
    <source>
        <dbReference type="ARBA" id="ARBA00022723"/>
    </source>
</evidence>
<dbReference type="SUPFAM" id="SSF48576">
    <property type="entry name" value="Terpenoid synthases"/>
    <property type="match status" value="1"/>
</dbReference>
<dbReference type="InterPro" id="IPR000092">
    <property type="entry name" value="Polyprenyl_synt"/>
</dbReference>
<protein>
    <submittedName>
        <fullName evidence="7">Polyprenyl synthetase family protein</fullName>
    </submittedName>
</protein>
<reference evidence="7" key="1">
    <citation type="submission" date="2023-02" db="EMBL/GenBank/DDBJ databases">
        <title>Host association and intracellularity evolved multiple times independently in the Rickettsiales.</title>
        <authorList>
            <person name="Castelli M."/>
            <person name="Nardi T."/>
            <person name="Gammuto L."/>
            <person name="Bellinzona G."/>
            <person name="Sabaneyeva E."/>
            <person name="Potekhin A."/>
            <person name="Serra V."/>
            <person name="Petroni G."/>
            <person name="Sassera D."/>
        </authorList>
    </citation>
    <scope>NUCLEOTIDE SEQUENCE</scope>
    <source>
        <strain evidence="7">USBL-36I1</strain>
    </source>
</reference>
<comment type="similarity">
    <text evidence="2 6">Belongs to the FPP/GGPP synthase family.</text>
</comment>
<dbReference type="EMBL" id="JARGYU010000002">
    <property type="protein sequence ID" value="MDZ5761388.1"/>
    <property type="molecule type" value="Genomic_DNA"/>
</dbReference>
<keyword evidence="5" id="KW-0460">Magnesium</keyword>
<evidence type="ECO:0000256" key="6">
    <source>
        <dbReference type="RuleBase" id="RU004466"/>
    </source>
</evidence>
<dbReference type="AlphaFoldDB" id="A0AAE5AHQ2"/>
<dbReference type="RefSeq" id="WP_322498816.1">
    <property type="nucleotide sequence ID" value="NZ_JARGYU010000002.1"/>
</dbReference>
<dbReference type="SFLD" id="SFLDS00005">
    <property type="entry name" value="Isoprenoid_Synthase_Type_I"/>
    <property type="match status" value="1"/>
</dbReference>
<dbReference type="Proteomes" id="UP001289135">
    <property type="component" value="Unassembled WGS sequence"/>
</dbReference>
<comment type="caution">
    <text evidence="7">The sequence shown here is derived from an EMBL/GenBank/DDBJ whole genome shotgun (WGS) entry which is preliminary data.</text>
</comment>
<evidence type="ECO:0000313" key="7">
    <source>
        <dbReference type="EMBL" id="MDZ5761388.1"/>
    </source>
</evidence>
<dbReference type="GO" id="GO:0046872">
    <property type="term" value="F:metal ion binding"/>
    <property type="evidence" value="ECO:0007669"/>
    <property type="project" value="UniProtKB-KW"/>
</dbReference>
<comment type="cofactor">
    <cofactor evidence="1">
        <name>Mg(2+)</name>
        <dbReference type="ChEBI" id="CHEBI:18420"/>
    </cofactor>
</comment>
<dbReference type="GO" id="GO:0008299">
    <property type="term" value="P:isoprenoid biosynthetic process"/>
    <property type="evidence" value="ECO:0007669"/>
    <property type="project" value="InterPro"/>
</dbReference>
<sequence>MQSLKKIKDFLKKELKVVHFLISESIKSSDSSYLKDIAKHISISGGKNMRLTMTLFIFRSYNPKFIPYDCDNIDFVNQNNNHLNKYYHIYYLAASIEILHIATLLHDDVIDNSNYRRHKITAHKIWGNKQAILVGDFLFSQSFKFLVKTGSIFVLESIAQASAYIATAEIKQINNIIKPEDNNKEIIYEKIDKFSIETYIEIIKGKTAELFASSCETAAVLSKNKKDASIWREFGLNFGLTFQIIDDLIDYTVNKEILGKDAMLDIKEGKITIPIIILWNNADYADRITIISIFNNIHKENYYDQTIITIISDMFNKYNIINLTLSYAQTYAGVAISALDRIKRKYPLNHHLNFNINILKDLLIEILQRKN</sequence>
<dbReference type="PANTHER" id="PTHR12001:SF69">
    <property type="entry name" value="ALL TRANS-POLYPRENYL-DIPHOSPHATE SYNTHASE PDSS1"/>
    <property type="match status" value="1"/>
</dbReference>
<gene>
    <name evidence="7" type="ORF">Lyticum_00561</name>
</gene>
<dbReference type="PROSITE" id="PS00444">
    <property type="entry name" value="POLYPRENYL_SYNTHASE_2"/>
    <property type="match status" value="1"/>
</dbReference>
<dbReference type="InterPro" id="IPR008949">
    <property type="entry name" value="Isoprenoid_synthase_dom_sf"/>
</dbReference>
<evidence type="ECO:0000313" key="8">
    <source>
        <dbReference type="Proteomes" id="UP001289135"/>
    </source>
</evidence>
<proteinExistence type="inferred from homology"/>
<evidence type="ECO:0000256" key="2">
    <source>
        <dbReference type="ARBA" id="ARBA00006706"/>
    </source>
</evidence>
<dbReference type="InterPro" id="IPR033749">
    <property type="entry name" value="Polyprenyl_synt_CS"/>
</dbReference>
<name>A0AAE5AHQ2_9RICK</name>
<keyword evidence="3 6" id="KW-0808">Transferase</keyword>
<accession>A0AAE5AHQ2</accession>
<dbReference type="Pfam" id="PF00348">
    <property type="entry name" value="polyprenyl_synt"/>
    <property type="match status" value="1"/>
</dbReference>
<dbReference type="PANTHER" id="PTHR12001">
    <property type="entry name" value="GERANYLGERANYL PYROPHOSPHATE SYNTHASE"/>
    <property type="match status" value="1"/>
</dbReference>
<organism evidence="7 8">
    <name type="scientific">Lyticum sinuosum</name>
    <dbReference type="NCBI Taxonomy" id="1332059"/>
    <lineage>
        <taxon>Bacteria</taxon>
        <taxon>Pseudomonadati</taxon>
        <taxon>Pseudomonadota</taxon>
        <taxon>Alphaproteobacteria</taxon>
        <taxon>Rickettsiales</taxon>
        <taxon>Lyticum</taxon>
    </lineage>
</organism>
<evidence type="ECO:0000256" key="3">
    <source>
        <dbReference type="ARBA" id="ARBA00022679"/>
    </source>
</evidence>
<dbReference type="PROSITE" id="PS00723">
    <property type="entry name" value="POLYPRENYL_SYNTHASE_1"/>
    <property type="match status" value="1"/>
</dbReference>
<dbReference type="Gene3D" id="1.10.600.10">
    <property type="entry name" value="Farnesyl Diphosphate Synthase"/>
    <property type="match status" value="1"/>
</dbReference>
<dbReference type="GO" id="GO:0004659">
    <property type="term" value="F:prenyltransferase activity"/>
    <property type="evidence" value="ECO:0007669"/>
    <property type="project" value="InterPro"/>
</dbReference>
<keyword evidence="8" id="KW-1185">Reference proteome</keyword>
<keyword evidence="4" id="KW-0479">Metal-binding</keyword>
<evidence type="ECO:0000256" key="5">
    <source>
        <dbReference type="ARBA" id="ARBA00022842"/>
    </source>
</evidence>
<dbReference type="CDD" id="cd00685">
    <property type="entry name" value="Trans_IPPS_HT"/>
    <property type="match status" value="1"/>
</dbReference>